<dbReference type="PANTHER" id="PTHR34978:SF3">
    <property type="entry name" value="SLR0241 PROTEIN"/>
    <property type="match status" value="1"/>
</dbReference>
<dbReference type="Proteomes" id="UP000465622">
    <property type="component" value="Chromosome"/>
</dbReference>
<keyword evidence="4 6" id="KW-0862">Zinc</keyword>
<keyword evidence="2" id="KW-0479">Metal-binding</keyword>
<feature type="transmembrane region" description="Helical" evidence="7">
    <location>
        <begin position="6"/>
        <end position="25"/>
    </location>
</feature>
<dbReference type="GO" id="GO:0046872">
    <property type="term" value="F:metal ion binding"/>
    <property type="evidence" value="ECO:0007669"/>
    <property type="project" value="UniProtKB-KW"/>
</dbReference>
<accession>A0AAI8U138</accession>
<evidence type="ECO:0000259" key="8">
    <source>
        <dbReference type="Pfam" id="PF01435"/>
    </source>
</evidence>
<dbReference type="Proteomes" id="UP001241092">
    <property type="component" value="Chromosome"/>
</dbReference>
<evidence type="ECO:0000256" key="3">
    <source>
        <dbReference type="ARBA" id="ARBA00022801"/>
    </source>
</evidence>
<reference evidence="9" key="2">
    <citation type="submission" date="2020-02" db="EMBL/GenBank/DDBJ databases">
        <authorList>
            <person name="Matsumoto Y."/>
            <person name="Kinjo T."/>
            <person name="Motooka D."/>
            <person name="Nabeya D."/>
            <person name="Jung N."/>
            <person name="Uechi K."/>
            <person name="Horii T."/>
            <person name="Iida T."/>
            <person name="Fujita J."/>
            <person name="Nakamura S."/>
        </authorList>
    </citation>
    <scope>NUCLEOTIDE SEQUENCE</scope>
    <source>
        <strain evidence="9">JCM 12375</strain>
    </source>
</reference>
<feature type="transmembrane region" description="Helical" evidence="7">
    <location>
        <begin position="70"/>
        <end position="88"/>
    </location>
</feature>
<evidence type="ECO:0000313" key="9">
    <source>
        <dbReference type="EMBL" id="BBX37461.1"/>
    </source>
</evidence>
<protein>
    <recommendedName>
        <fullName evidence="8">Peptidase M48 domain-containing protein</fullName>
    </recommendedName>
</protein>
<keyword evidence="5 6" id="KW-0482">Metalloprotease</keyword>
<proteinExistence type="inferred from homology"/>
<reference evidence="10" key="3">
    <citation type="submission" date="2023-03" db="EMBL/GenBank/DDBJ databases">
        <title>Draft genome sequence of a Mycolicibacterium mageritense strain H4_3_1 isolated from a hybrid biological-inorganic system reactor.</title>
        <authorList>
            <person name="Feng X."/>
            <person name="Kazama D."/>
            <person name="Sato K."/>
            <person name="Kobayashi H."/>
        </authorList>
    </citation>
    <scope>NUCLEOTIDE SEQUENCE</scope>
    <source>
        <strain evidence="10">H4_3_1</strain>
    </source>
</reference>
<organism evidence="10 12">
    <name type="scientific">Mycolicibacterium mageritense</name>
    <name type="common">Mycobacterium mageritense</name>
    <dbReference type="NCBI Taxonomy" id="53462"/>
    <lineage>
        <taxon>Bacteria</taxon>
        <taxon>Bacillati</taxon>
        <taxon>Actinomycetota</taxon>
        <taxon>Actinomycetes</taxon>
        <taxon>Mycobacteriales</taxon>
        <taxon>Mycobacteriaceae</taxon>
        <taxon>Mycolicibacterium</taxon>
    </lineage>
</organism>
<evidence type="ECO:0000313" key="12">
    <source>
        <dbReference type="Proteomes" id="UP001241092"/>
    </source>
</evidence>
<evidence type="ECO:0000256" key="5">
    <source>
        <dbReference type="ARBA" id="ARBA00023049"/>
    </source>
</evidence>
<evidence type="ECO:0000256" key="7">
    <source>
        <dbReference type="SAM" id="Phobius"/>
    </source>
</evidence>
<comment type="similarity">
    <text evidence="6">Belongs to the peptidase M48 family.</text>
</comment>
<dbReference type="EMBL" id="AP022567">
    <property type="protein sequence ID" value="BBX37461.1"/>
    <property type="molecule type" value="Genomic_DNA"/>
</dbReference>
<dbReference type="GO" id="GO:0004222">
    <property type="term" value="F:metalloendopeptidase activity"/>
    <property type="evidence" value="ECO:0007669"/>
    <property type="project" value="InterPro"/>
</dbReference>
<dbReference type="CDD" id="cd07326">
    <property type="entry name" value="M56_BlaR1_MecR1_like"/>
    <property type="match status" value="1"/>
</dbReference>
<evidence type="ECO:0000256" key="1">
    <source>
        <dbReference type="ARBA" id="ARBA00022670"/>
    </source>
</evidence>
<dbReference type="InterPro" id="IPR052173">
    <property type="entry name" value="Beta-lactam_resp_regulator"/>
</dbReference>
<comment type="cofactor">
    <cofactor evidence="6">
        <name>Zn(2+)</name>
        <dbReference type="ChEBI" id="CHEBI:29105"/>
    </cofactor>
    <text evidence="6">Binds 1 zinc ion per subunit.</text>
</comment>
<keyword evidence="11" id="KW-1185">Reference proteome</keyword>
<name>A0AAI8U138_MYCME</name>
<dbReference type="Pfam" id="PF01435">
    <property type="entry name" value="Peptidase_M48"/>
    <property type="match status" value="1"/>
</dbReference>
<keyword evidence="7" id="KW-0812">Transmembrane</keyword>
<keyword evidence="7" id="KW-1133">Transmembrane helix</keyword>
<evidence type="ECO:0000313" key="10">
    <source>
        <dbReference type="EMBL" id="BDY32282.1"/>
    </source>
</evidence>
<dbReference type="EMBL" id="AP027452">
    <property type="protein sequence ID" value="BDY32282.1"/>
    <property type="molecule type" value="Genomic_DNA"/>
</dbReference>
<evidence type="ECO:0000256" key="2">
    <source>
        <dbReference type="ARBA" id="ARBA00022723"/>
    </source>
</evidence>
<evidence type="ECO:0000256" key="6">
    <source>
        <dbReference type="RuleBase" id="RU003983"/>
    </source>
</evidence>
<gene>
    <name evidence="10" type="ORF">hbim_06245</name>
    <name evidence="9" type="ORF">MMAGJ_67430</name>
</gene>
<dbReference type="InterPro" id="IPR001915">
    <property type="entry name" value="Peptidase_M48"/>
</dbReference>
<dbReference type="PANTHER" id="PTHR34978">
    <property type="entry name" value="POSSIBLE SENSOR-TRANSDUCER PROTEIN BLAR"/>
    <property type="match status" value="1"/>
</dbReference>
<evidence type="ECO:0000313" key="11">
    <source>
        <dbReference type="Proteomes" id="UP000465622"/>
    </source>
</evidence>
<dbReference type="Gene3D" id="3.30.2010.10">
    <property type="entry name" value="Metalloproteases ('zincins'), catalytic domain"/>
    <property type="match status" value="1"/>
</dbReference>
<feature type="transmembrane region" description="Helical" evidence="7">
    <location>
        <begin position="37"/>
        <end position="64"/>
    </location>
</feature>
<keyword evidence="3 6" id="KW-0378">Hydrolase</keyword>
<dbReference type="AlphaFoldDB" id="A0AAI8U138"/>
<keyword evidence="7" id="KW-0472">Membrane</keyword>
<feature type="domain" description="Peptidase M48" evidence="8">
    <location>
        <begin position="113"/>
        <end position="177"/>
    </location>
</feature>
<keyword evidence="1 6" id="KW-0645">Protease</keyword>
<reference evidence="9 11" key="1">
    <citation type="journal article" date="2019" name="Emerg. Microbes Infect.">
        <title>Comprehensive subspecies identification of 175 nontuberculous mycobacteria species based on 7547 genomic profiles.</title>
        <authorList>
            <person name="Matsumoto Y."/>
            <person name="Kinjo T."/>
            <person name="Motooka D."/>
            <person name="Nabeya D."/>
            <person name="Jung N."/>
            <person name="Uechi K."/>
            <person name="Horii T."/>
            <person name="Iida T."/>
            <person name="Fujita J."/>
            <person name="Nakamura S."/>
        </authorList>
    </citation>
    <scope>NUCLEOTIDE SEQUENCE [LARGE SCALE GENOMIC DNA]</scope>
    <source>
        <strain evidence="9 11">JCM 12375</strain>
    </source>
</reference>
<dbReference type="GO" id="GO:0006508">
    <property type="term" value="P:proteolysis"/>
    <property type="evidence" value="ECO:0007669"/>
    <property type="project" value="UniProtKB-KW"/>
</dbReference>
<evidence type="ECO:0000256" key="4">
    <source>
        <dbReference type="ARBA" id="ARBA00022833"/>
    </source>
</evidence>
<feature type="transmembrane region" description="Helical" evidence="7">
    <location>
        <begin position="255"/>
        <end position="273"/>
    </location>
</feature>
<dbReference type="RefSeq" id="WP_081812789.1">
    <property type="nucleotide sequence ID" value="NZ_AP022567.1"/>
</dbReference>
<sequence>MTMLVFMLTLAWCLAAVLTVFLRRVQMCFTPGWQVRLLAVGGLALALATLTSTLALLCAAGVFWHLPEPVLWVVVGSGVMLAGWRPSVHLFRMCQLSRGSDVFRRAAIGSHRLLIVGDDVAQAFAVPGRGGTVVATDGLRKVLTAAEFEAVIRHERAHLRHHHHFYVQMAELAACINPLLGRWCGAVRFAAERQADEDAAQAGRAVVARALTKAALLTSQASLAVPGRLGISAGADTVVRRVGALRGPGPRRQRAAPLVAAVLLLAVIGADLVGTSDWIQDRLIPEAGESVSVVYR</sequence>